<sequence length="184" mass="20888">MAQETQDADDKLWPPHIEQIFFDIMVDEQEKGNMKHGVFKAKAWLSIAKTLNEQTGKSFLPKQVKDKHNRLRQKQRKWGQLLKHTGLGWDETTQTVTASEEVWANVVVGDSKAAALRKKGCPNYEKLRQLFALNTATGSLQISSNMPAPDSDEERALEEELANEARRAQLGDDDCYNPNIEHIT</sequence>
<keyword evidence="3" id="KW-1185">Reference proteome</keyword>
<dbReference type="InterPro" id="IPR045026">
    <property type="entry name" value="LIMYB"/>
</dbReference>
<organism evidence="2 3">
    <name type="scientific">Lithocarpus litseifolius</name>
    <dbReference type="NCBI Taxonomy" id="425828"/>
    <lineage>
        <taxon>Eukaryota</taxon>
        <taxon>Viridiplantae</taxon>
        <taxon>Streptophyta</taxon>
        <taxon>Embryophyta</taxon>
        <taxon>Tracheophyta</taxon>
        <taxon>Spermatophyta</taxon>
        <taxon>Magnoliopsida</taxon>
        <taxon>eudicotyledons</taxon>
        <taxon>Gunneridae</taxon>
        <taxon>Pentapetalae</taxon>
        <taxon>rosids</taxon>
        <taxon>fabids</taxon>
        <taxon>Fagales</taxon>
        <taxon>Fagaceae</taxon>
        <taxon>Lithocarpus</taxon>
    </lineage>
</organism>
<dbReference type="PANTHER" id="PTHR47584:SF14">
    <property type="entry name" value="L10-INTERACTING MYB DOMAIN-CONTAINING PROTEIN-LIKE"/>
    <property type="match status" value="1"/>
</dbReference>
<comment type="caution">
    <text evidence="2">The sequence shown here is derived from an EMBL/GenBank/DDBJ whole genome shotgun (WGS) entry which is preliminary data.</text>
</comment>
<reference evidence="2 3" key="1">
    <citation type="submission" date="2024-01" db="EMBL/GenBank/DDBJ databases">
        <title>A telomere-to-telomere, gap-free genome of sweet tea (Lithocarpus litseifolius).</title>
        <authorList>
            <person name="Zhou J."/>
        </authorList>
    </citation>
    <scope>NUCLEOTIDE SEQUENCE [LARGE SCALE GENOMIC DNA]</scope>
    <source>
        <strain evidence="2">Zhou-2022a</strain>
        <tissue evidence="2">Leaf</tissue>
    </source>
</reference>
<dbReference type="AlphaFoldDB" id="A0AAW2CJV8"/>
<dbReference type="InterPro" id="IPR024752">
    <property type="entry name" value="Myb/SANT-like_dom"/>
</dbReference>
<proteinExistence type="predicted"/>
<protein>
    <recommendedName>
        <fullName evidence="1">Myb/SANT-like domain-containing protein</fullName>
    </recommendedName>
</protein>
<evidence type="ECO:0000313" key="3">
    <source>
        <dbReference type="Proteomes" id="UP001459277"/>
    </source>
</evidence>
<dbReference type="Proteomes" id="UP001459277">
    <property type="component" value="Unassembled WGS sequence"/>
</dbReference>
<dbReference type="PANTHER" id="PTHR47584">
    <property type="match status" value="1"/>
</dbReference>
<name>A0AAW2CJV8_9ROSI</name>
<accession>A0AAW2CJV8</accession>
<evidence type="ECO:0000313" key="2">
    <source>
        <dbReference type="EMBL" id="KAK9997803.1"/>
    </source>
</evidence>
<evidence type="ECO:0000259" key="1">
    <source>
        <dbReference type="Pfam" id="PF12776"/>
    </source>
</evidence>
<gene>
    <name evidence="2" type="ORF">SO802_017406</name>
</gene>
<dbReference type="EMBL" id="JAZDWU010000006">
    <property type="protein sequence ID" value="KAK9997803.1"/>
    <property type="molecule type" value="Genomic_DNA"/>
</dbReference>
<feature type="domain" description="Myb/SANT-like" evidence="1">
    <location>
        <begin position="13"/>
        <end position="105"/>
    </location>
</feature>
<dbReference type="Pfam" id="PF12776">
    <property type="entry name" value="Myb_DNA-bind_3"/>
    <property type="match status" value="1"/>
</dbReference>